<keyword evidence="6" id="KW-0406">Ion transport</keyword>
<evidence type="ECO:0000256" key="6">
    <source>
        <dbReference type="ARBA" id="ARBA00023065"/>
    </source>
</evidence>
<dbReference type="GO" id="GO:0005886">
    <property type="term" value="C:plasma membrane"/>
    <property type="evidence" value="ECO:0007669"/>
    <property type="project" value="TreeGrafter"/>
</dbReference>
<evidence type="ECO:0000256" key="7">
    <source>
        <dbReference type="ARBA" id="ARBA00023136"/>
    </source>
</evidence>
<evidence type="ECO:0000256" key="5">
    <source>
        <dbReference type="ARBA" id="ARBA00022989"/>
    </source>
</evidence>
<accession>A0A9N7Z026</accession>
<evidence type="ECO:0000313" key="10">
    <source>
        <dbReference type="EMBL" id="CAB1446260.1"/>
    </source>
</evidence>
<evidence type="ECO:0000313" key="11">
    <source>
        <dbReference type="Proteomes" id="UP001153269"/>
    </source>
</evidence>
<comment type="subcellular location">
    <subcellularLocation>
        <location evidence="1">Membrane</location>
        <topology evidence="1">Multi-pass membrane protein</topology>
    </subcellularLocation>
</comment>
<name>A0A9N7Z026_PLEPL</name>
<dbReference type="Pfam" id="PF14798">
    <property type="entry name" value="Ca_hom_mod"/>
    <property type="match status" value="1"/>
</dbReference>
<keyword evidence="11" id="KW-1185">Reference proteome</keyword>
<evidence type="ECO:0000256" key="1">
    <source>
        <dbReference type="ARBA" id="ARBA00004141"/>
    </source>
</evidence>
<sequence length="321" mass="35996">MDKFLVVLNIANKQSNLGFGLLALMTAGGEQIFSTVVFSCPCNELNFIYGLMFLLVPGLALLLLGYILNKKTWMLLTGLCQGKLCSCKWLRAAVTVLFQINTTALVAPFTWIAVALLSGNYYECLMTGTKISPVQLLCERNHSKVPCENLHRFPCRDASVPQTDREDVLLALKAQSQILGWLLIAFVMLSSLLLTCLARCSSPISYLQLMFWRAYAQEEGELIESYTAKNAKELAQRNLQSFFSQKQAEPILTPSTKDWEKISSLYKFSTKGQFYSTLHRYVETREECEDGMMRMASIASSESADDHPAVLQFVDDCTIPV</sequence>
<dbReference type="GO" id="GO:1904669">
    <property type="term" value="P:ATP export"/>
    <property type="evidence" value="ECO:0007669"/>
    <property type="project" value="UniProtKB-ARBA"/>
</dbReference>
<feature type="transmembrane region" description="Helical" evidence="9">
    <location>
        <begin position="49"/>
        <end position="68"/>
    </location>
</feature>
<keyword evidence="4 9" id="KW-0812">Transmembrane</keyword>
<evidence type="ECO:0000256" key="3">
    <source>
        <dbReference type="ARBA" id="ARBA00022448"/>
    </source>
</evidence>
<comment type="similarity">
    <text evidence="2">Belongs to the CALHM family.</text>
</comment>
<evidence type="ECO:0008006" key="12">
    <source>
        <dbReference type="Google" id="ProtNLM"/>
    </source>
</evidence>
<dbReference type="Proteomes" id="UP001153269">
    <property type="component" value="Unassembled WGS sequence"/>
</dbReference>
<evidence type="ECO:0000256" key="9">
    <source>
        <dbReference type="SAM" id="Phobius"/>
    </source>
</evidence>
<dbReference type="GO" id="GO:0005261">
    <property type="term" value="F:monoatomic cation channel activity"/>
    <property type="evidence" value="ECO:0007669"/>
    <property type="project" value="TreeGrafter"/>
</dbReference>
<evidence type="ECO:0000256" key="8">
    <source>
        <dbReference type="ARBA" id="ARBA00023303"/>
    </source>
</evidence>
<feature type="transmembrane region" description="Helical" evidence="9">
    <location>
        <begin position="178"/>
        <end position="200"/>
    </location>
</feature>
<organism evidence="10 11">
    <name type="scientific">Pleuronectes platessa</name>
    <name type="common">European plaice</name>
    <dbReference type="NCBI Taxonomy" id="8262"/>
    <lineage>
        <taxon>Eukaryota</taxon>
        <taxon>Metazoa</taxon>
        <taxon>Chordata</taxon>
        <taxon>Craniata</taxon>
        <taxon>Vertebrata</taxon>
        <taxon>Euteleostomi</taxon>
        <taxon>Actinopterygii</taxon>
        <taxon>Neopterygii</taxon>
        <taxon>Teleostei</taxon>
        <taxon>Neoteleostei</taxon>
        <taxon>Acanthomorphata</taxon>
        <taxon>Carangaria</taxon>
        <taxon>Pleuronectiformes</taxon>
        <taxon>Pleuronectoidei</taxon>
        <taxon>Pleuronectidae</taxon>
        <taxon>Pleuronectes</taxon>
    </lineage>
</organism>
<evidence type="ECO:0000256" key="4">
    <source>
        <dbReference type="ARBA" id="ARBA00022692"/>
    </source>
</evidence>
<dbReference type="PANTHER" id="PTHR32261">
    <property type="entry name" value="CALCIUM HOMEOSTASIS MODULATOR PROTEIN"/>
    <property type="match status" value="1"/>
</dbReference>
<protein>
    <recommendedName>
        <fullName evidence="12">Calcium homeostasis modulator family member 6</fullName>
    </recommendedName>
</protein>
<keyword evidence="7 9" id="KW-0472">Membrane</keyword>
<proteinExistence type="inferred from homology"/>
<gene>
    <name evidence="10" type="ORF">PLEPLA_LOCUS33995</name>
</gene>
<dbReference type="EMBL" id="CADEAL010003910">
    <property type="protein sequence ID" value="CAB1446260.1"/>
    <property type="molecule type" value="Genomic_DNA"/>
</dbReference>
<reference evidence="10" key="1">
    <citation type="submission" date="2020-03" db="EMBL/GenBank/DDBJ databases">
        <authorList>
            <person name="Weist P."/>
        </authorList>
    </citation>
    <scope>NUCLEOTIDE SEQUENCE</scope>
</reference>
<evidence type="ECO:0000256" key="2">
    <source>
        <dbReference type="ARBA" id="ARBA00008497"/>
    </source>
</evidence>
<keyword evidence="3" id="KW-0813">Transport</keyword>
<feature type="transmembrane region" description="Helical" evidence="9">
    <location>
        <begin position="89"/>
        <end position="117"/>
    </location>
</feature>
<dbReference type="PANTHER" id="PTHR32261:SF4">
    <property type="entry name" value="CALCIUM HOMEOSTASIS MODULATOR PROTEIN 6"/>
    <property type="match status" value="1"/>
</dbReference>
<keyword evidence="5 9" id="KW-1133">Transmembrane helix</keyword>
<comment type="caution">
    <text evidence="10">The sequence shown here is derived from an EMBL/GenBank/DDBJ whole genome shotgun (WGS) entry which is preliminary data.</text>
</comment>
<keyword evidence="8" id="KW-0407">Ion channel</keyword>
<dbReference type="AlphaFoldDB" id="A0A9N7Z026"/>
<dbReference type="InterPro" id="IPR029569">
    <property type="entry name" value="CALHM"/>
</dbReference>